<proteinExistence type="predicted"/>
<feature type="transmembrane region" description="Helical" evidence="2">
    <location>
        <begin position="119"/>
        <end position="138"/>
    </location>
</feature>
<feature type="transmembrane region" description="Helical" evidence="2">
    <location>
        <begin position="582"/>
        <end position="600"/>
    </location>
</feature>
<feature type="transmembrane region" description="Helical" evidence="2">
    <location>
        <begin position="189"/>
        <end position="211"/>
    </location>
</feature>
<keyword evidence="2" id="KW-1133">Transmembrane helix</keyword>
<keyword evidence="2" id="KW-0812">Transmembrane</keyword>
<dbReference type="KEGG" id="ffu:CLAFUR5_08924"/>
<dbReference type="EMBL" id="CP090171">
    <property type="protein sequence ID" value="UJO21738.1"/>
    <property type="molecule type" value="Genomic_DNA"/>
</dbReference>
<reference evidence="3" key="1">
    <citation type="submission" date="2021-12" db="EMBL/GenBank/DDBJ databases">
        <authorList>
            <person name="Zaccaron A."/>
            <person name="Stergiopoulos I."/>
        </authorList>
    </citation>
    <scope>NUCLEOTIDE SEQUENCE</scope>
    <source>
        <strain evidence="3">Race5_Kim</strain>
    </source>
</reference>
<keyword evidence="2" id="KW-0472">Membrane</keyword>
<feature type="region of interest" description="Disordered" evidence="1">
    <location>
        <begin position="47"/>
        <end position="81"/>
    </location>
</feature>
<gene>
    <name evidence="3" type="ORF">CLAFUR5_08924</name>
</gene>
<feature type="transmembrane region" description="Helical" evidence="2">
    <location>
        <begin position="346"/>
        <end position="370"/>
    </location>
</feature>
<evidence type="ECO:0000256" key="2">
    <source>
        <dbReference type="SAM" id="Phobius"/>
    </source>
</evidence>
<dbReference type="GeneID" id="71988802"/>
<evidence type="ECO:0000313" key="3">
    <source>
        <dbReference type="EMBL" id="UJO21738.1"/>
    </source>
</evidence>
<dbReference type="InterPro" id="IPR010640">
    <property type="entry name" value="Low_temperature_requirement_A"/>
</dbReference>
<protein>
    <submittedName>
        <fullName evidence="3">Uncharacterized protein</fullName>
    </submittedName>
</protein>
<organism evidence="3 4">
    <name type="scientific">Passalora fulva</name>
    <name type="common">Tomato leaf mold</name>
    <name type="synonym">Cladosporium fulvum</name>
    <dbReference type="NCBI Taxonomy" id="5499"/>
    <lineage>
        <taxon>Eukaryota</taxon>
        <taxon>Fungi</taxon>
        <taxon>Dikarya</taxon>
        <taxon>Ascomycota</taxon>
        <taxon>Pezizomycotina</taxon>
        <taxon>Dothideomycetes</taxon>
        <taxon>Dothideomycetidae</taxon>
        <taxon>Mycosphaerellales</taxon>
        <taxon>Mycosphaerellaceae</taxon>
        <taxon>Fulvia</taxon>
    </lineage>
</organism>
<dbReference type="Pfam" id="PF06772">
    <property type="entry name" value="LtrA"/>
    <property type="match status" value="1"/>
</dbReference>
<name>A0A9Q8PFW0_PASFU</name>
<dbReference type="RefSeq" id="XP_047766104.1">
    <property type="nucleotide sequence ID" value="XM_047908072.1"/>
</dbReference>
<dbReference type="PANTHER" id="PTHR42101:SF1">
    <property type="entry name" value="LOW TEMPERATURE REQUIREMENT A"/>
    <property type="match status" value="1"/>
</dbReference>
<dbReference type="AlphaFoldDB" id="A0A9Q8PFW0"/>
<evidence type="ECO:0000313" key="4">
    <source>
        <dbReference type="Proteomes" id="UP000756132"/>
    </source>
</evidence>
<reference evidence="3" key="2">
    <citation type="journal article" date="2022" name="Microb. Genom.">
        <title>A chromosome-scale genome assembly of the tomato pathogen Cladosporium fulvum reveals a compartmentalized genome architecture and the presence of a dispensable chromosome.</title>
        <authorList>
            <person name="Zaccaron A.Z."/>
            <person name="Chen L.H."/>
            <person name="Samaras A."/>
            <person name="Stergiopoulos I."/>
        </authorList>
    </citation>
    <scope>NUCLEOTIDE SEQUENCE</scope>
    <source>
        <strain evidence="3">Race5_Kim</strain>
    </source>
</reference>
<accession>A0A9Q8PFW0</accession>
<feature type="transmembrane region" description="Helical" evidence="2">
    <location>
        <begin position="150"/>
        <end position="169"/>
    </location>
</feature>
<keyword evidence="4" id="KW-1185">Reference proteome</keyword>
<sequence>MAQPTKSGNTSKAIRWFLVTFNRLAVRNPTELYDHVSHSRTLLTHDHVHNHGDLPTSNRHEDDTDTIDRKDSLSSSDHTHKPHEELTKIELFYDLFFVANLTVFTYIHDVSDNTSLLQYIWFFCVLWFTWYQVALYDVRYSKLDCMAARLSKMVQFCVMIIFAATGPMFKVGDTPESEDRFGSYVETNSYYGVFTLALMTSRIILAVQYYLVRRLYQRDHPATRRPLTALVITYAFAAAIYGGVYHFFTDPGNSNAYIAWYVIGPVESIIATFVACSKTSSGLDFLDRLPMLKRLLSRIVKGESEKLCFSNKLLVERMSLLTLIILGEGAISIAKQCQAVAYAWSLTWSVVNVINILSSVLIIYFIYLIYFDWIEHNPHIEEMSPVRQRFWAGSHFWLHLALVLAIQGVKLSILWGAATEKIRTLDRHDQDWIALHDRNEAVLISDLARFNTSAYWWNDTLTDITGDQAYMVKTYSDALDTINDRWRVWAAVDFLNTVVNSDEVNISNVIRAYRMLNYTAYTGVYTIAGFSKTKLSTEEREYEVDPFDIEDQFWVDKLDSGGIGESKYLDDTKNHFRLTYKYLFTSIGVVVLMCALLAYLG</sequence>
<feature type="transmembrane region" description="Helical" evidence="2">
    <location>
        <begin position="227"/>
        <end position="248"/>
    </location>
</feature>
<feature type="transmembrane region" description="Helical" evidence="2">
    <location>
        <begin position="396"/>
        <end position="418"/>
    </location>
</feature>
<dbReference type="Proteomes" id="UP000756132">
    <property type="component" value="Chromosome 9"/>
</dbReference>
<feature type="transmembrane region" description="Helical" evidence="2">
    <location>
        <begin position="91"/>
        <end position="107"/>
    </location>
</feature>
<dbReference type="OrthoDB" id="3177213at2759"/>
<dbReference type="PANTHER" id="PTHR42101">
    <property type="entry name" value="CHROMOSOME 16, WHOLE GENOME SHOTGUN SEQUENCE"/>
    <property type="match status" value="1"/>
</dbReference>
<evidence type="ECO:0000256" key="1">
    <source>
        <dbReference type="SAM" id="MobiDB-lite"/>
    </source>
</evidence>